<evidence type="ECO:0000256" key="8">
    <source>
        <dbReference type="SAM" id="Phobius"/>
    </source>
</evidence>
<dbReference type="InterPro" id="IPR002403">
    <property type="entry name" value="Cyt_P450_E_grp-IV"/>
</dbReference>
<keyword evidence="4 7" id="KW-0560">Oxidoreductase</keyword>
<evidence type="ECO:0000256" key="4">
    <source>
        <dbReference type="ARBA" id="ARBA00023002"/>
    </source>
</evidence>
<keyword evidence="8" id="KW-1133">Transmembrane helix</keyword>
<name>A0ABR2Y6F8_9PEZI</name>
<evidence type="ECO:0000313" key="9">
    <source>
        <dbReference type="EMBL" id="KAK9781914.1"/>
    </source>
</evidence>
<dbReference type="PRINTS" id="PR00465">
    <property type="entry name" value="EP450IV"/>
</dbReference>
<dbReference type="Gene3D" id="1.10.630.10">
    <property type="entry name" value="Cytochrome P450"/>
    <property type="match status" value="1"/>
</dbReference>
<dbReference type="InterPro" id="IPR001128">
    <property type="entry name" value="Cyt_P450"/>
</dbReference>
<dbReference type="Pfam" id="PF00067">
    <property type="entry name" value="p450"/>
    <property type="match status" value="1"/>
</dbReference>
<evidence type="ECO:0000256" key="1">
    <source>
        <dbReference type="ARBA" id="ARBA00001971"/>
    </source>
</evidence>
<keyword evidence="7" id="KW-0349">Heme</keyword>
<dbReference type="InterPro" id="IPR036396">
    <property type="entry name" value="Cyt_P450_sf"/>
</dbReference>
<accession>A0ABR2Y6F8</accession>
<dbReference type="InterPro" id="IPR017972">
    <property type="entry name" value="Cyt_P450_CS"/>
</dbReference>
<dbReference type="Proteomes" id="UP001465668">
    <property type="component" value="Unassembled WGS sequence"/>
</dbReference>
<evidence type="ECO:0000313" key="10">
    <source>
        <dbReference type="Proteomes" id="UP001465668"/>
    </source>
</evidence>
<dbReference type="PANTHER" id="PTHR46206">
    <property type="entry name" value="CYTOCHROME P450"/>
    <property type="match status" value="1"/>
</dbReference>
<evidence type="ECO:0000256" key="5">
    <source>
        <dbReference type="ARBA" id="ARBA00023004"/>
    </source>
</evidence>
<evidence type="ECO:0000256" key="3">
    <source>
        <dbReference type="ARBA" id="ARBA00022723"/>
    </source>
</evidence>
<comment type="caution">
    <text evidence="9">The sequence shown here is derived from an EMBL/GenBank/DDBJ whole genome shotgun (WGS) entry which is preliminary data.</text>
</comment>
<dbReference type="SUPFAM" id="SSF48264">
    <property type="entry name" value="Cytochrome P450"/>
    <property type="match status" value="1"/>
</dbReference>
<dbReference type="EMBL" id="JARVKM010000003">
    <property type="protein sequence ID" value="KAK9781914.1"/>
    <property type="molecule type" value="Genomic_DNA"/>
</dbReference>
<keyword evidence="6 7" id="KW-0503">Monooxygenase</keyword>
<keyword evidence="8" id="KW-0472">Membrane</keyword>
<comment type="cofactor">
    <cofactor evidence="1">
        <name>heme</name>
        <dbReference type="ChEBI" id="CHEBI:30413"/>
    </cofactor>
</comment>
<protein>
    <submittedName>
        <fullName evidence="9">Ent-kaurene oxidase</fullName>
    </submittedName>
</protein>
<evidence type="ECO:0000256" key="7">
    <source>
        <dbReference type="RuleBase" id="RU000461"/>
    </source>
</evidence>
<evidence type="ECO:0000256" key="2">
    <source>
        <dbReference type="ARBA" id="ARBA00010617"/>
    </source>
</evidence>
<keyword evidence="5 7" id="KW-0408">Iron</keyword>
<organism evidence="9 10">
    <name type="scientific">Seiridium cardinale</name>
    <dbReference type="NCBI Taxonomy" id="138064"/>
    <lineage>
        <taxon>Eukaryota</taxon>
        <taxon>Fungi</taxon>
        <taxon>Dikarya</taxon>
        <taxon>Ascomycota</taxon>
        <taxon>Pezizomycotina</taxon>
        <taxon>Sordariomycetes</taxon>
        <taxon>Xylariomycetidae</taxon>
        <taxon>Amphisphaeriales</taxon>
        <taxon>Sporocadaceae</taxon>
        <taxon>Seiridium</taxon>
    </lineage>
</organism>
<reference evidence="9 10" key="1">
    <citation type="submission" date="2024-02" db="EMBL/GenBank/DDBJ databases">
        <title>First draft genome assembly of two strains of Seiridium cardinale.</title>
        <authorList>
            <person name="Emiliani G."/>
            <person name="Scali E."/>
        </authorList>
    </citation>
    <scope>NUCLEOTIDE SEQUENCE [LARGE SCALE GENOMIC DNA]</scope>
    <source>
        <strain evidence="9 10">BM-138-000479</strain>
    </source>
</reference>
<keyword evidence="10" id="KW-1185">Reference proteome</keyword>
<keyword evidence="8" id="KW-0812">Transmembrane</keyword>
<feature type="transmembrane region" description="Helical" evidence="8">
    <location>
        <begin position="12"/>
        <end position="30"/>
    </location>
</feature>
<evidence type="ECO:0000256" key="6">
    <source>
        <dbReference type="ARBA" id="ARBA00023033"/>
    </source>
</evidence>
<dbReference type="PROSITE" id="PS00086">
    <property type="entry name" value="CYTOCHROME_P450"/>
    <property type="match status" value="1"/>
</dbReference>
<dbReference type="CDD" id="cd11041">
    <property type="entry name" value="CYP503A1-like"/>
    <property type="match status" value="1"/>
</dbReference>
<dbReference type="PANTHER" id="PTHR46206:SF7">
    <property type="entry name" value="P450, PUTATIVE (EUROFUNG)-RELATED"/>
    <property type="match status" value="1"/>
</dbReference>
<keyword evidence="3 7" id="KW-0479">Metal-binding</keyword>
<gene>
    <name evidence="9" type="ORF">SCAR479_01785</name>
</gene>
<sequence length="516" mass="58658">MDQFSSLVVERAPIFASVAVLLGAVFFISVSKSSSYGTEKIPLVGKELGSAEQRRLAFISNAKDLYAKGYGLFRDSTWRLTNTDGERIVLPRQLLDEARRVPDEYINIQKAFDQSSEKRYTGLGGDPVHGEFLIHLIRSDLTRGLNRINTRLAEETTKTVLEEFGPCEDWTSEIVYQKLLRIVAIVSGNIFLGPELCHRDEWISSAITYTVDLFTAIGKLKQWKSWTRPIGQYFIPELKSVHEHRRKARAFLEPVIAERRKMMKEGKELPDDMLQWMMNKTAEYRVSDDDLSLIQLNLSLAAIHTTTVTTILALYDLVVRPDLVKELRTEIKTVLDANDGVLSTHALFEMKLLDSVMKESQRTNPGNLVRFVRYVDKPVTLSDGTQLPAGSMIEAAHANILQDPQLYANPETFDAHRFMKLRSGEVVDPMDYKNKEQYQFVTVTKDFMAFGYGRHACPGRFFAANEIKLILARIFLEYDIKMPDGLTERYPNLVMGLDALPDPTKAIMFKKVKANA</sequence>
<proteinExistence type="inferred from homology"/>
<comment type="similarity">
    <text evidence="2 7">Belongs to the cytochrome P450 family.</text>
</comment>